<evidence type="ECO:0000256" key="3">
    <source>
        <dbReference type="ARBA" id="ARBA00023125"/>
    </source>
</evidence>
<dbReference type="InterPro" id="IPR020479">
    <property type="entry name" value="HD_metazoa"/>
</dbReference>
<organism evidence="10 11">
    <name type="scientific">Strongylocentrotus purpuratus</name>
    <name type="common">Purple sea urchin</name>
    <dbReference type="NCBI Taxonomy" id="7668"/>
    <lineage>
        <taxon>Eukaryota</taxon>
        <taxon>Metazoa</taxon>
        <taxon>Echinodermata</taxon>
        <taxon>Eleutherozoa</taxon>
        <taxon>Echinozoa</taxon>
        <taxon>Echinoidea</taxon>
        <taxon>Euechinoidea</taxon>
        <taxon>Echinacea</taxon>
        <taxon>Camarodonta</taxon>
        <taxon>Echinidea</taxon>
        <taxon>Strongylocentrotidae</taxon>
        <taxon>Strongylocentrotus</taxon>
    </lineage>
</organism>
<dbReference type="EnsemblMetazoa" id="XM_776557">
    <property type="protein sequence ID" value="XP_781650"/>
    <property type="gene ID" value="LOC576228"/>
</dbReference>
<dbReference type="GO" id="GO:0003677">
    <property type="term" value="F:DNA binding"/>
    <property type="evidence" value="ECO:0007669"/>
    <property type="project" value="UniProtKB-UniRule"/>
</dbReference>
<dbReference type="InParanoid" id="A0A7M7RF02"/>
<dbReference type="GeneID" id="576228"/>
<proteinExistence type="inferred from homology"/>
<dbReference type="Proteomes" id="UP000007110">
    <property type="component" value="Unassembled WGS sequence"/>
</dbReference>
<dbReference type="PROSITE" id="PS50071">
    <property type="entry name" value="HOMEOBOX_2"/>
    <property type="match status" value="1"/>
</dbReference>
<feature type="domain" description="Homeobox" evidence="9">
    <location>
        <begin position="218"/>
        <end position="278"/>
    </location>
</feature>
<name>A0A7M7RF02_STRPU</name>
<keyword evidence="4 6" id="KW-0371">Homeobox</keyword>
<feature type="region of interest" description="Disordered" evidence="8">
    <location>
        <begin position="93"/>
        <end position="112"/>
    </location>
</feature>
<comment type="subcellular location">
    <subcellularLocation>
        <location evidence="1 6 7">Nucleus</location>
    </subcellularLocation>
</comment>
<feature type="compositionally biased region" description="Polar residues" evidence="8">
    <location>
        <begin position="93"/>
        <end position="104"/>
    </location>
</feature>
<reference evidence="10" key="2">
    <citation type="submission" date="2021-01" db="UniProtKB">
        <authorList>
            <consortium name="EnsemblMetazoa"/>
        </authorList>
    </citation>
    <scope>IDENTIFICATION</scope>
</reference>
<dbReference type="PROSITE" id="PS00027">
    <property type="entry name" value="HOMEOBOX_1"/>
    <property type="match status" value="1"/>
</dbReference>
<dbReference type="KEGG" id="spu:576228"/>
<evidence type="ECO:0000313" key="10">
    <source>
        <dbReference type="EnsemblMetazoa" id="XP_781650"/>
    </source>
</evidence>
<reference evidence="11" key="1">
    <citation type="submission" date="2015-02" db="EMBL/GenBank/DDBJ databases">
        <title>Genome sequencing for Strongylocentrotus purpuratus.</title>
        <authorList>
            <person name="Murali S."/>
            <person name="Liu Y."/>
            <person name="Vee V."/>
            <person name="English A."/>
            <person name="Wang M."/>
            <person name="Skinner E."/>
            <person name="Han Y."/>
            <person name="Muzny D.M."/>
            <person name="Worley K.C."/>
            <person name="Gibbs R.A."/>
        </authorList>
    </citation>
    <scope>NUCLEOTIDE SEQUENCE</scope>
</reference>
<feature type="region of interest" description="Disordered" evidence="8">
    <location>
        <begin position="268"/>
        <end position="301"/>
    </location>
</feature>
<dbReference type="InterPro" id="IPR046333">
    <property type="entry name" value="HXA10/ABDB-like"/>
</dbReference>
<dbReference type="SUPFAM" id="SSF46689">
    <property type="entry name" value="Homeodomain-like"/>
    <property type="match status" value="1"/>
</dbReference>
<evidence type="ECO:0000256" key="7">
    <source>
        <dbReference type="RuleBase" id="RU000682"/>
    </source>
</evidence>
<evidence type="ECO:0000313" key="11">
    <source>
        <dbReference type="Proteomes" id="UP000007110"/>
    </source>
</evidence>
<dbReference type="GO" id="GO:0000981">
    <property type="term" value="F:DNA-binding transcription factor activity, RNA polymerase II-specific"/>
    <property type="evidence" value="ECO:0007669"/>
    <property type="project" value="InterPro"/>
</dbReference>
<dbReference type="PANTHER" id="PTHR45874">
    <property type="entry name" value="HOMEOBOX PROTEIN ABDOMINAL-B"/>
    <property type="match status" value="1"/>
</dbReference>
<evidence type="ECO:0000259" key="9">
    <source>
        <dbReference type="PROSITE" id="PS50071"/>
    </source>
</evidence>
<accession>A0A7M7RF02</accession>
<dbReference type="CDD" id="cd00086">
    <property type="entry name" value="homeodomain"/>
    <property type="match status" value="1"/>
</dbReference>
<evidence type="ECO:0000256" key="1">
    <source>
        <dbReference type="ARBA" id="ARBA00004123"/>
    </source>
</evidence>
<keyword evidence="11" id="KW-1185">Reference proteome</keyword>
<dbReference type="AlphaFoldDB" id="A0A7M7RF02"/>
<sequence>MENVPQGFASNSCNISGTFQGRNPAGMTSAGFMQISGAAGDRVVTTTASTSTAAGSGRAYMHHPGAATAHFAYVNSRPDCRFLQPSVSATTTGSMGLPTASSPPGISPVADDQTRTLRSTPTFQFNGMSMELHPGQQPQRFDLSGTGAGAHIRYPSPMGSAAAAMYNAAATAPPPHPHQQHLSYFNYPSYPTSAATYPFNMAGDAHHTPSWMFALAALPRRTKRRPYTKLQIFELEKEFQAHQYLTRDRRARLSQSLSLSERQVKIWFQNRRMKQKKMNEREKRTGSSTGPKSSDKSSGSN</sequence>
<dbReference type="Gene3D" id="1.10.10.60">
    <property type="entry name" value="Homeodomain-like"/>
    <property type="match status" value="1"/>
</dbReference>
<evidence type="ECO:0000256" key="6">
    <source>
        <dbReference type="PROSITE-ProRule" id="PRU00108"/>
    </source>
</evidence>
<protein>
    <recommendedName>
        <fullName evidence="9">Homeobox domain-containing protein</fullName>
    </recommendedName>
</protein>
<dbReference type="RefSeq" id="XP_781650.2">
    <property type="nucleotide sequence ID" value="XM_776557.4"/>
</dbReference>
<dbReference type="Pfam" id="PF00046">
    <property type="entry name" value="Homeodomain"/>
    <property type="match status" value="1"/>
</dbReference>
<dbReference type="SMART" id="SM00389">
    <property type="entry name" value="HOX"/>
    <property type="match status" value="1"/>
</dbReference>
<dbReference type="OrthoDB" id="6159439at2759"/>
<dbReference type="PRINTS" id="PR00024">
    <property type="entry name" value="HOMEOBOX"/>
</dbReference>
<dbReference type="InterPro" id="IPR017970">
    <property type="entry name" value="Homeobox_CS"/>
</dbReference>
<evidence type="ECO:0000256" key="8">
    <source>
        <dbReference type="SAM" id="MobiDB-lite"/>
    </source>
</evidence>
<evidence type="ECO:0000256" key="2">
    <source>
        <dbReference type="ARBA" id="ARBA00006317"/>
    </source>
</evidence>
<comment type="similarity">
    <text evidence="2">Belongs to the Abd-B homeobox family.</text>
</comment>
<keyword evidence="5 6" id="KW-0539">Nucleus</keyword>
<dbReference type="InterPro" id="IPR009057">
    <property type="entry name" value="Homeodomain-like_sf"/>
</dbReference>
<evidence type="ECO:0000256" key="5">
    <source>
        <dbReference type="ARBA" id="ARBA00023242"/>
    </source>
</evidence>
<keyword evidence="3 6" id="KW-0238">DNA-binding</keyword>
<dbReference type="GO" id="GO:0005634">
    <property type="term" value="C:nucleus"/>
    <property type="evidence" value="ECO:0007669"/>
    <property type="project" value="UniProtKB-SubCell"/>
</dbReference>
<dbReference type="OMA" id="KMTIFEL"/>
<feature type="compositionally biased region" description="Low complexity" evidence="8">
    <location>
        <begin position="286"/>
        <end position="301"/>
    </location>
</feature>
<dbReference type="PANTHER" id="PTHR45874:SF8">
    <property type="entry name" value="PROTEIN CBG23031"/>
    <property type="match status" value="1"/>
</dbReference>
<dbReference type="InterPro" id="IPR001356">
    <property type="entry name" value="HD"/>
</dbReference>
<feature type="DNA-binding region" description="Homeobox" evidence="6">
    <location>
        <begin position="220"/>
        <end position="279"/>
    </location>
</feature>
<evidence type="ECO:0000256" key="4">
    <source>
        <dbReference type="ARBA" id="ARBA00023155"/>
    </source>
</evidence>